<name>X0UAZ9_9ZZZZ</name>
<organism evidence="1">
    <name type="scientific">marine sediment metagenome</name>
    <dbReference type="NCBI Taxonomy" id="412755"/>
    <lineage>
        <taxon>unclassified sequences</taxon>
        <taxon>metagenomes</taxon>
        <taxon>ecological metagenomes</taxon>
    </lineage>
</organism>
<accession>X0UAZ9</accession>
<proteinExistence type="predicted"/>
<sequence length="40" mass="4306">MRISRAACGHTYDMPVGYGAKCGKLGAFDDGEKNRLTLTT</sequence>
<reference evidence="1" key="1">
    <citation type="journal article" date="2014" name="Front. Microbiol.">
        <title>High frequency of phylogenetically diverse reductive dehalogenase-homologous genes in deep subseafloor sedimentary metagenomes.</title>
        <authorList>
            <person name="Kawai M."/>
            <person name="Futagami T."/>
            <person name="Toyoda A."/>
            <person name="Takaki Y."/>
            <person name="Nishi S."/>
            <person name="Hori S."/>
            <person name="Arai W."/>
            <person name="Tsubouchi T."/>
            <person name="Morono Y."/>
            <person name="Uchiyama I."/>
            <person name="Ito T."/>
            <person name="Fujiyama A."/>
            <person name="Inagaki F."/>
            <person name="Takami H."/>
        </authorList>
    </citation>
    <scope>NUCLEOTIDE SEQUENCE</scope>
    <source>
        <strain evidence="1">Expedition CK06-06</strain>
    </source>
</reference>
<protein>
    <submittedName>
        <fullName evidence="1">Uncharacterized protein</fullName>
    </submittedName>
</protein>
<dbReference type="AlphaFoldDB" id="X0UAZ9"/>
<evidence type="ECO:0000313" key="1">
    <source>
        <dbReference type="EMBL" id="GAG02969.1"/>
    </source>
</evidence>
<dbReference type="EMBL" id="BARS01022697">
    <property type="protein sequence ID" value="GAG02969.1"/>
    <property type="molecule type" value="Genomic_DNA"/>
</dbReference>
<gene>
    <name evidence="1" type="ORF">S01H1_36244</name>
</gene>
<comment type="caution">
    <text evidence="1">The sequence shown here is derived from an EMBL/GenBank/DDBJ whole genome shotgun (WGS) entry which is preliminary data.</text>
</comment>